<dbReference type="AlphaFoldDB" id="A0A132AM40"/>
<dbReference type="PANTHER" id="PTHR11158">
    <property type="entry name" value="MSF1/PX19 RELATED"/>
    <property type="match status" value="1"/>
</dbReference>
<accession>A0A132AM40</accession>
<dbReference type="InterPro" id="IPR006797">
    <property type="entry name" value="PRELI/MSF1_dom"/>
</dbReference>
<dbReference type="OrthoDB" id="407630at2759"/>
<organism evidence="1 2">
    <name type="scientific">Sarcoptes scabiei</name>
    <name type="common">Itch mite</name>
    <name type="synonym">Acarus scabiei</name>
    <dbReference type="NCBI Taxonomy" id="52283"/>
    <lineage>
        <taxon>Eukaryota</taxon>
        <taxon>Metazoa</taxon>
        <taxon>Ecdysozoa</taxon>
        <taxon>Arthropoda</taxon>
        <taxon>Chelicerata</taxon>
        <taxon>Arachnida</taxon>
        <taxon>Acari</taxon>
        <taxon>Acariformes</taxon>
        <taxon>Sarcoptiformes</taxon>
        <taxon>Astigmata</taxon>
        <taxon>Psoroptidia</taxon>
        <taxon>Sarcoptoidea</taxon>
        <taxon>Sarcoptidae</taxon>
        <taxon>Sarcoptinae</taxon>
        <taxon>Sarcoptes</taxon>
    </lineage>
</organism>
<dbReference type="PROSITE" id="PS50904">
    <property type="entry name" value="PRELI_MSF1"/>
    <property type="match status" value="1"/>
</dbReference>
<protein>
    <submittedName>
        <fullName evidence="1">Slowmo-like protein</fullName>
    </submittedName>
</protein>
<evidence type="ECO:0000313" key="1">
    <source>
        <dbReference type="EMBL" id="KPM12078.1"/>
    </source>
</evidence>
<name>A0A132AM40_SARSC</name>
<sequence>MKCGSGPPSIYSSTHQWETVVQAVWRKYPNPMNPSVVGIDILDRTVCPDTSVMRTHRLISCKWGLPNWAEKLLGRNKTFASEYSELDPRSKSFTLKSKNISFCDELSIVEQLTYKPHPTESNKTLMTQETLVQVHGIPLSSYLEDFVHKDIISNAAKGRQAMEYVINKINGEMHDFAQKTVKSVDELTVTTKRHLTDDIVARAQHHHQSNPFS</sequence>
<evidence type="ECO:0000313" key="2">
    <source>
        <dbReference type="Proteomes" id="UP000616769"/>
    </source>
</evidence>
<dbReference type="Proteomes" id="UP000616769">
    <property type="component" value="Unassembled WGS sequence"/>
</dbReference>
<comment type="caution">
    <text evidence="1">The sequence shown here is derived from an EMBL/GenBank/DDBJ whole genome shotgun (WGS) entry which is preliminary data.</text>
</comment>
<reference evidence="1 2" key="1">
    <citation type="journal article" date="2015" name="Parasit. Vectors">
        <title>Draft genome of the scabies mite.</title>
        <authorList>
            <person name="Rider S.D.Jr."/>
            <person name="Morgan M.S."/>
            <person name="Arlian L.G."/>
        </authorList>
    </citation>
    <scope>NUCLEOTIDE SEQUENCE [LARGE SCALE GENOMIC DNA]</scope>
    <source>
        <strain evidence="1">Arlian Lab</strain>
    </source>
</reference>
<dbReference type="Pfam" id="PF04707">
    <property type="entry name" value="PRELI"/>
    <property type="match status" value="1"/>
</dbReference>
<proteinExistence type="predicted"/>
<dbReference type="VEuPathDB" id="VectorBase:SSCA009666"/>
<gene>
    <name evidence="1" type="ORF">QR98_0106590</name>
</gene>
<dbReference type="InterPro" id="IPR037365">
    <property type="entry name" value="Slowmo/Ups"/>
</dbReference>
<dbReference type="GO" id="GO:0005758">
    <property type="term" value="C:mitochondrial intermembrane space"/>
    <property type="evidence" value="ECO:0007669"/>
    <property type="project" value="InterPro"/>
</dbReference>
<dbReference type="EMBL" id="JXLN01018773">
    <property type="protein sequence ID" value="KPM12078.1"/>
    <property type="molecule type" value="Genomic_DNA"/>
</dbReference>